<dbReference type="InterPro" id="IPR027417">
    <property type="entry name" value="P-loop_NTPase"/>
</dbReference>
<dbReference type="PIRSF" id="PIRSF015617">
    <property type="entry name" value="Adensltrnsf_CobA"/>
    <property type="match status" value="1"/>
</dbReference>
<organism evidence="1">
    <name type="scientific">Candidatus Iainarchaeum sp</name>
    <dbReference type="NCBI Taxonomy" id="3101447"/>
    <lineage>
        <taxon>Archaea</taxon>
        <taxon>Candidatus Iainarchaeota</taxon>
        <taxon>Candidatus Iainarchaeia</taxon>
        <taxon>Candidatus Iainarchaeales</taxon>
        <taxon>Candidatus Iainarchaeaceae</taxon>
        <taxon>Candidatus Iainarchaeum</taxon>
    </lineage>
</organism>
<dbReference type="GO" id="GO:0008817">
    <property type="term" value="F:corrinoid adenosyltransferase activity"/>
    <property type="evidence" value="ECO:0007669"/>
    <property type="project" value="InterPro"/>
</dbReference>
<dbReference type="PANTHER" id="PTHR46638:SF1">
    <property type="entry name" value="CORRINOID ADENOSYLTRANSFERASE"/>
    <property type="match status" value="1"/>
</dbReference>
<dbReference type="Gene3D" id="3.40.50.300">
    <property type="entry name" value="P-loop containing nucleotide triphosphate hydrolases"/>
    <property type="match status" value="1"/>
</dbReference>
<dbReference type="Proteomes" id="UP000596004">
    <property type="component" value="Chromosome"/>
</dbReference>
<proteinExistence type="predicted"/>
<dbReference type="EMBL" id="CP064981">
    <property type="protein sequence ID" value="QQR92462.1"/>
    <property type="molecule type" value="Genomic_DNA"/>
</dbReference>
<accession>A0A7T9DJG3</accession>
<dbReference type="SUPFAM" id="SSF52540">
    <property type="entry name" value="P-loop containing nucleoside triphosphate hydrolases"/>
    <property type="match status" value="1"/>
</dbReference>
<protein>
    <submittedName>
        <fullName evidence="1">Cob(I)yrinic acid a,c-diamide adenosyltransferase</fullName>
    </submittedName>
</protein>
<sequence length="197" mass="22273">MPLTPFLEKGFVHVYTGDGKGKTTASIGLAYRAIGHGMNVFMVQFMKMGYTGEILNSIKFDLPIKIESFNVVCPNQEQHEKEIREGTFAGYCRDCFVPNNYDTEMATKAFEAGKQAVESGKYDLVIFDEINVALNKQLLSPAQVLEMTNRKPEHVEIVFTGRNAPQEILDRADYVTVMTLKKHPYMKGIYARKGIEF</sequence>
<dbReference type="AlphaFoldDB" id="A0A7T9DJG3"/>
<evidence type="ECO:0000313" key="1">
    <source>
        <dbReference type="EMBL" id="QQR92462.1"/>
    </source>
</evidence>
<dbReference type="CDD" id="cd00561">
    <property type="entry name" value="CobA_ACA"/>
    <property type="match status" value="1"/>
</dbReference>
<keyword evidence="1" id="KW-0808">Transferase</keyword>
<dbReference type="InterPro" id="IPR003724">
    <property type="entry name" value="CblAdoTrfase_CobA"/>
</dbReference>
<gene>
    <name evidence="1" type="ORF">IPJ89_04915</name>
</gene>
<reference evidence="1" key="1">
    <citation type="submission" date="2020-11" db="EMBL/GenBank/DDBJ databases">
        <title>Connecting structure to function with the recovery of over 1000 high-quality activated sludge metagenome-assembled genomes encoding full-length rRNA genes using long-read sequencing.</title>
        <authorList>
            <person name="Singleton C.M."/>
            <person name="Petriglieri F."/>
            <person name="Kristensen J.M."/>
            <person name="Kirkegaard R.H."/>
            <person name="Michaelsen T.Y."/>
            <person name="Andersen M.H."/>
            <person name="Karst S.M."/>
            <person name="Dueholm M.S."/>
            <person name="Nielsen P.H."/>
            <person name="Albertsen M."/>
        </authorList>
    </citation>
    <scope>NUCLEOTIDE SEQUENCE</scope>
    <source>
        <strain evidence="1">Fred_18-Q3-R57-64_BAT3C.431</strain>
    </source>
</reference>
<dbReference type="Pfam" id="PF02572">
    <property type="entry name" value="CobA_CobO_BtuR"/>
    <property type="match status" value="1"/>
</dbReference>
<name>A0A7T9DJG3_9ARCH</name>
<dbReference type="GO" id="GO:0009236">
    <property type="term" value="P:cobalamin biosynthetic process"/>
    <property type="evidence" value="ECO:0007669"/>
    <property type="project" value="InterPro"/>
</dbReference>
<dbReference type="PANTHER" id="PTHR46638">
    <property type="entry name" value="CORRINOID ADENOSYLTRANSFERASE"/>
    <property type="match status" value="1"/>
</dbReference>
<dbReference type="GO" id="GO:0005524">
    <property type="term" value="F:ATP binding"/>
    <property type="evidence" value="ECO:0007669"/>
    <property type="project" value="InterPro"/>
</dbReference>